<gene>
    <name evidence="4" type="ORF">NYPRO_LOCUS17471</name>
</gene>
<protein>
    <submittedName>
        <fullName evidence="4">(raccoon dog) hypothetical protein</fullName>
    </submittedName>
</protein>
<reference evidence="4" key="1">
    <citation type="submission" date="2020-12" db="EMBL/GenBank/DDBJ databases">
        <authorList>
            <consortium name="Molecular Ecology Group"/>
        </authorList>
    </citation>
    <scope>NUCLEOTIDE SEQUENCE</scope>
    <source>
        <strain evidence="4">TBG_1078</strain>
    </source>
</reference>
<evidence type="ECO:0000256" key="2">
    <source>
        <dbReference type="ARBA" id="ARBA00022980"/>
    </source>
</evidence>
<comment type="caution">
    <text evidence="4">The sequence shown here is derived from an EMBL/GenBank/DDBJ whole genome shotgun (WGS) entry which is preliminary data.</text>
</comment>
<dbReference type="Proteomes" id="UP000645828">
    <property type="component" value="Unassembled WGS sequence"/>
</dbReference>
<evidence type="ECO:0000256" key="1">
    <source>
        <dbReference type="ARBA" id="ARBA00007116"/>
    </source>
</evidence>
<dbReference type="GO" id="GO:0022625">
    <property type="term" value="C:cytosolic large ribosomal subunit"/>
    <property type="evidence" value="ECO:0007669"/>
    <property type="project" value="TreeGrafter"/>
</dbReference>
<keyword evidence="3" id="KW-0687">Ribonucleoprotein</keyword>
<dbReference type="SUPFAM" id="SSF53137">
    <property type="entry name" value="Translational machinery components"/>
    <property type="match status" value="1"/>
</dbReference>
<dbReference type="GO" id="GO:0008097">
    <property type="term" value="F:5S rRNA binding"/>
    <property type="evidence" value="ECO:0007669"/>
    <property type="project" value="InterPro"/>
</dbReference>
<dbReference type="EMBL" id="CAJHUB010000759">
    <property type="protein sequence ID" value="CAD7684678.1"/>
    <property type="molecule type" value="Genomic_DNA"/>
</dbReference>
<proteinExistence type="inferred from homology"/>
<dbReference type="GO" id="GO:0006412">
    <property type="term" value="P:translation"/>
    <property type="evidence" value="ECO:0007669"/>
    <property type="project" value="InterPro"/>
</dbReference>
<name>A0A811Z4V9_NYCPR</name>
<organism evidence="4 5">
    <name type="scientific">Nyctereutes procyonoides</name>
    <name type="common">Raccoon dog</name>
    <name type="synonym">Canis procyonoides</name>
    <dbReference type="NCBI Taxonomy" id="34880"/>
    <lineage>
        <taxon>Eukaryota</taxon>
        <taxon>Metazoa</taxon>
        <taxon>Chordata</taxon>
        <taxon>Craniata</taxon>
        <taxon>Vertebrata</taxon>
        <taxon>Euteleostomi</taxon>
        <taxon>Mammalia</taxon>
        <taxon>Eutheria</taxon>
        <taxon>Laurasiatheria</taxon>
        <taxon>Carnivora</taxon>
        <taxon>Caniformia</taxon>
        <taxon>Canidae</taxon>
        <taxon>Nyctereutes</taxon>
    </lineage>
</organism>
<keyword evidence="2" id="KW-0689">Ribosomal protein</keyword>
<accession>A0A811Z4V9</accession>
<dbReference type="PANTHER" id="PTHR23410:SF12">
    <property type="entry name" value="LARGE RIBOSOMAL SUBUNIT PROTEIN UL18"/>
    <property type="match status" value="1"/>
</dbReference>
<dbReference type="GO" id="GO:0000027">
    <property type="term" value="P:ribosomal large subunit assembly"/>
    <property type="evidence" value="ECO:0007669"/>
    <property type="project" value="TreeGrafter"/>
</dbReference>
<sequence>MEIGFVKVVKNKAYFKRYQVQYILIQDDSLCNQQRYYLTDYLGPYRRYDSLFNLHHELPEYGVKVALTNHAAAYCTCRLLAHRFSIGLARTTLGNKAFWALQGAVNGGLSVPHKSLMWDSIQGLQDHALGCRWYQTAASYDLENEEFNAEVHRKHIMSQNVADYIITPDKMEMYKKAHALERGGAITKCPLLKKKDWVAKRKASFLRAQQQTAKS</sequence>
<keyword evidence="5" id="KW-1185">Reference proteome</keyword>
<dbReference type="AlphaFoldDB" id="A0A811Z4V9"/>
<comment type="similarity">
    <text evidence="1">Belongs to the universal ribosomal protein uL18 family.</text>
</comment>
<evidence type="ECO:0000313" key="5">
    <source>
        <dbReference type="Proteomes" id="UP000645828"/>
    </source>
</evidence>
<dbReference type="Pfam" id="PF17144">
    <property type="entry name" value="Ribosomal_L5e"/>
    <property type="match status" value="2"/>
</dbReference>
<dbReference type="PANTHER" id="PTHR23410">
    <property type="entry name" value="RIBOSOMAL PROTEIN L5-RELATED"/>
    <property type="match status" value="1"/>
</dbReference>
<dbReference type="Gene3D" id="3.30.420.100">
    <property type="match status" value="1"/>
</dbReference>
<evidence type="ECO:0000313" key="4">
    <source>
        <dbReference type="EMBL" id="CAD7684678.1"/>
    </source>
</evidence>
<dbReference type="InterPro" id="IPR005485">
    <property type="entry name" value="Rbsml_uL18_euk_arch"/>
</dbReference>
<dbReference type="GO" id="GO:0003735">
    <property type="term" value="F:structural constituent of ribosome"/>
    <property type="evidence" value="ECO:0007669"/>
    <property type="project" value="InterPro"/>
</dbReference>
<evidence type="ECO:0000256" key="3">
    <source>
        <dbReference type="ARBA" id="ARBA00023274"/>
    </source>
</evidence>